<name>A0A818G4Z7_9BILA</name>
<dbReference type="PANTHER" id="PTHR11846:SF0">
    <property type="entry name" value="ADENYLOSUCCINATE SYNTHETASE"/>
    <property type="match status" value="1"/>
</dbReference>
<evidence type="ECO:0000256" key="1">
    <source>
        <dbReference type="ARBA" id="ARBA00023134"/>
    </source>
</evidence>
<dbReference type="SUPFAM" id="SSF52540">
    <property type="entry name" value="P-loop containing nucleoside triphosphate hydrolases"/>
    <property type="match status" value="1"/>
</dbReference>
<dbReference type="HAMAP" id="MF_00011">
    <property type="entry name" value="Adenylosucc_synth"/>
    <property type="match status" value="1"/>
</dbReference>
<keyword evidence="1" id="KW-0342">GTP-binding</keyword>
<dbReference type="PROSITE" id="PS00513">
    <property type="entry name" value="ADENYLOSUCCIN_SYN_2"/>
    <property type="match status" value="1"/>
</dbReference>
<evidence type="ECO:0000313" key="5">
    <source>
        <dbReference type="Proteomes" id="UP000663865"/>
    </source>
</evidence>
<dbReference type="UniPathway" id="UPA00075">
    <property type="reaction ID" value="UER00335"/>
</dbReference>
<dbReference type="SMART" id="SM00788">
    <property type="entry name" value="Adenylsucc_synt"/>
    <property type="match status" value="1"/>
</dbReference>
<dbReference type="InterPro" id="IPR033128">
    <property type="entry name" value="Adenylosuccin_syn_Lys_AS"/>
</dbReference>
<gene>
    <name evidence="3" type="ORF">KIK155_LOCUS14749</name>
    <name evidence="4" type="ORF">TOA249_LOCUS31951</name>
</gene>
<dbReference type="InterPro" id="IPR027417">
    <property type="entry name" value="P-loop_NTPase"/>
</dbReference>
<evidence type="ECO:0000313" key="3">
    <source>
        <dbReference type="EMBL" id="CAF3484871.1"/>
    </source>
</evidence>
<dbReference type="PANTHER" id="PTHR11846">
    <property type="entry name" value="ADENYLOSUCCINATE SYNTHETASE"/>
    <property type="match status" value="1"/>
</dbReference>
<evidence type="ECO:0000256" key="2">
    <source>
        <dbReference type="PROSITE-ProRule" id="PRU10134"/>
    </source>
</evidence>
<dbReference type="GO" id="GO:0005525">
    <property type="term" value="F:GTP binding"/>
    <property type="evidence" value="ECO:0007669"/>
    <property type="project" value="UniProtKB-KW"/>
</dbReference>
<dbReference type="InterPro" id="IPR001114">
    <property type="entry name" value="Adenylosuccinate_synthetase"/>
</dbReference>
<proteinExistence type="inferred from homology"/>
<feature type="active site" evidence="2">
    <location>
        <position position="15"/>
    </location>
</feature>
<dbReference type="Proteomes" id="UP000663838">
    <property type="component" value="Unassembled WGS sequence"/>
</dbReference>
<dbReference type="GO" id="GO:0005737">
    <property type="term" value="C:cytoplasm"/>
    <property type="evidence" value="ECO:0007669"/>
    <property type="project" value="TreeGrafter"/>
</dbReference>
<comment type="caution">
    <text evidence="3">The sequence shown here is derived from an EMBL/GenBank/DDBJ whole genome shotgun (WGS) entry which is preliminary data.</text>
</comment>
<organism evidence="3 5">
    <name type="scientific">Rotaria socialis</name>
    <dbReference type="NCBI Taxonomy" id="392032"/>
    <lineage>
        <taxon>Eukaryota</taxon>
        <taxon>Metazoa</taxon>
        <taxon>Spiralia</taxon>
        <taxon>Gnathifera</taxon>
        <taxon>Rotifera</taxon>
        <taxon>Eurotatoria</taxon>
        <taxon>Bdelloidea</taxon>
        <taxon>Philodinida</taxon>
        <taxon>Philodinidae</taxon>
        <taxon>Rotaria</taxon>
    </lineage>
</organism>
<dbReference type="GO" id="GO:0004019">
    <property type="term" value="F:adenylosuccinate synthase activity"/>
    <property type="evidence" value="ECO:0007669"/>
    <property type="project" value="InterPro"/>
</dbReference>
<dbReference type="EMBL" id="CAJOBS010007088">
    <property type="protein sequence ID" value="CAF4918865.1"/>
    <property type="molecule type" value="Genomic_DNA"/>
</dbReference>
<dbReference type="EMBL" id="CAJNYV010002512">
    <property type="protein sequence ID" value="CAF3484871.1"/>
    <property type="molecule type" value="Genomic_DNA"/>
</dbReference>
<dbReference type="Proteomes" id="UP000663865">
    <property type="component" value="Unassembled WGS sequence"/>
</dbReference>
<evidence type="ECO:0008006" key="6">
    <source>
        <dbReference type="Google" id="ProtNLM"/>
    </source>
</evidence>
<dbReference type="GO" id="GO:0044208">
    <property type="term" value="P:'de novo' AMP biosynthetic process"/>
    <property type="evidence" value="ECO:0007669"/>
    <property type="project" value="UniProtKB-UniPathway"/>
</dbReference>
<dbReference type="AlphaFoldDB" id="A0A818G4Z7"/>
<sequence>IGTTNCGIGPTYSSKATRNGIRMIDLMHNFENFTKKLRALFSHFKMTFPDLECDIEKTAAQFKQLAEYFRPITIDTTAYLNKLIIDGSKKILIEGAQATMLDIDFGISVYFFTFSLIS</sequence>
<dbReference type="InterPro" id="IPR042110">
    <property type="entry name" value="Adenylosuccinate_synth_dom2"/>
</dbReference>
<feature type="non-terminal residue" evidence="3">
    <location>
        <position position="1"/>
    </location>
</feature>
<dbReference type="Pfam" id="PF00709">
    <property type="entry name" value="Adenylsucc_synt"/>
    <property type="match status" value="1"/>
</dbReference>
<accession>A0A818G4Z7</accession>
<keyword evidence="1" id="KW-0547">Nucleotide-binding</keyword>
<dbReference type="Gene3D" id="1.10.300.10">
    <property type="entry name" value="Adenylosuccinate Synthetase, subunit A, domain 2"/>
    <property type="match status" value="1"/>
</dbReference>
<reference evidence="3" key="1">
    <citation type="submission" date="2021-02" db="EMBL/GenBank/DDBJ databases">
        <authorList>
            <person name="Nowell W R."/>
        </authorList>
    </citation>
    <scope>NUCLEOTIDE SEQUENCE</scope>
</reference>
<protein>
    <recommendedName>
        <fullName evidence="6">Adenylosuccinate synthetase</fullName>
    </recommendedName>
</protein>
<evidence type="ECO:0000313" key="4">
    <source>
        <dbReference type="EMBL" id="CAF4918865.1"/>
    </source>
</evidence>
<dbReference type="GO" id="GO:0046040">
    <property type="term" value="P:IMP metabolic process"/>
    <property type="evidence" value="ECO:0007669"/>
    <property type="project" value="TreeGrafter"/>
</dbReference>